<dbReference type="EMBL" id="KF591601">
    <property type="protein sequence ID" value="AGZ17805.1"/>
    <property type="molecule type" value="Genomic_DNA"/>
</dbReference>
<evidence type="ECO:0000313" key="2">
    <source>
        <dbReference type="Proteomes" id="UP000030156"/>
    </source>
</evidence>
<organism evidence="1 2">
    <name type="scientific">Enterobacteria phage IME_EC2</name>
    <dbReference type="NCBI Taxonomy" id="1414766"/>
    <lineage>
        <taxon>Viruses</taxon>
        <taxon>Duplodnaviria</taxon>
        <taxon>Heunggongvirae</taxon>
        <taxon>Uroviricota</taxon>
        <taxon>Caudoviricetes</taxon>
        <taxon>Murrayvirus</taxon>
        <taxon>Murrayvirus EC2</taxon>
    </lineage>
</organism>
<accession>A0A0A0P246</accession>
<name>A0A0A0P246_9CAUD</name>
<proteinExistence type="predicted"/>
<evidence type="ECO:0000313" key="1">
    <source>
        <dbReference type="EMBL" id="AGZ17805.1"/>
    </source>
</evidence>
<keyword evidence="2" id="KW-1185">Reference proteome</keyword>
<gene>
    <name evidence="1" type="ORF">IME_EC2_14</name>
</gene>
<sequence>MIIYAPVSALRAHQLTKGQQDVRYYLNALHFIGNRIRTSNGHVCMESTHKLVNAPEEGIILSISTPPTGRIFSAVIDTEAGIVYWLDIPADKPKDLEEVDHKKARVAVGTVDIVEANYPNVDALLNKARENSKAVHEIGVATPYLGMVERLAKKFGIKMPFAKLNFNGAAEPIRVNLTTPDGEATLIIMPARV</sequence>
<dbReference type="Proteomes" id="UP000030156">
    <property type="component" value="Segment"/>
</dbReference>
<protein>
    <submittedName>
        <fullName evidence="1">Putative beta-clamp protein</fullName>
    </submittedName>
</protein>
<reference evidence="1 2" key="1">
    <citation type="submission" date="2013-08" db="EMBL/GenBank/DDBJ databases">
        <authorList>
            <person name="Tong Y."/>
            <person name="Hua Y."/>
            <person name="Mi Z."/>
            <person name="An X."/>
            <person name="Pei G."/>
            <person name="Wang W."/>
            <person name="Xu X."/>
            <person name="Li S."/>
        </authorList>
    </citation>
    <scope>NUCLEOTIDE SEQUENCE [LARGE SCALE GENOMIC DNA]</scope>
    <source>
        <strain evidence="1">Sewage</strain>
    </source>
</reference>